<keyword evidence="2" id="KW-1185">Reference proteome</keyword>
<dbReference type="AlphaFoldDB" id="A0A1G7QAK6"/>
<name>A0A1G7QAK6_9BACL</name>
<dbReference type="GO" id="GO:0008233">
    <property type="term" value="F:peptidase activity"/>
    <property type="evidence" value="ECO:0007669"/>
    <property type="project" value="UniProtKB-KW"/>
</dbReference>
<gene>
    <name evidence="1" type="ORF">SAMN04488542_12167</name>
</gene>
<dbReference type="Proteomes" id="UP000198972">
    <property type="component" value="Unassembled WGS sequence"/>
</dbReference>
<dbReference type="Pfam" id="PF01136">
    <property type="entry name" value="Peptidase_U32"/>
    <property type="match status" value="1"/>
</dbReference>
<reference evidence="1 2" key="1">
    <citation type="submission" date="2016-10" db="EMBL/GenBank/DDBJ databases">
        <authorList>
            <person name="de Groot N.N."/>
        </authorList>
    </citation>
    <scope>NUCLEOTIDE SEQUENCE [LARGE SCALE GENOMIC DNA]</scope>
    <source>
        <strain evidence="1 2">DSM 28129</strain>
    </source>
</reference>
<dbReference type="GO" id="GO:0006508">
    <property type="term" value="P:proteolysis"/>
    <property type="evidence" value="ECO:0007669"/>
    <property type="project" value="UniProtKB-KW"/>
</dbReference>
<keyword evidence="1" id="KW-0378">Hydrolase</keyword>
<organism evidence="1 2">
    <name type="scientific">Fontibacillus panacisegetis</name>
    <dbReference type="NCBI Taxonomy" id="670482"/>
    <lineage>
        <taxon>Bacteria</taxon>
        <taxon>Bacillati</taxon>
        <taxon>Bacillota</taxon>
        <taxon>Bacilli</taxon>
        <taxon>Bacillales</taxon>
        <taxon>Paenibacillaceae</taxon>
        <taxon>Fontibacillus</taxon>
    </lineage>
</organism>
<protein>
    <submittedName>
        <fullName evidence="1">Putative protease</fullName>
    </submittedName>
</protein>
<dbReference type="InterPro" id="IPR001539">
    <property type="entry name" value="Peptidase_U32"/>
</dbReference>
<evidence type="ECO:0000313" key="2">
    <source>
        <dbReference type="Proteomes" id="UP000198972"/>
    </source>
</evidence>
<proteinExistence type="predicted"/>
<dbReference type="OrthoDB" id="9807498at2"/>
<sequence>MGNKPELLVPAGSLVELQSYIEAGATAILVGDSKFGMRLPGDLNPSDITEAVKYAHVHGVKIYVCISNLMTNDLLKDLPTYIQEIGVAGVDAIQFGDPAVLQTVKELAPQIALHWNAEMTSTNYSTANYWGRRGASRVVLARELNMDEITGMYPELQLESEVQVHGMTNIYHSKRSLVRSYMTHQGRPVSEGEELGKERGLFLIEAERPDEKFPIYEDASGTHIMSSDDICILEDLHILMASGVSSFKIESLLKPVNYNVAVIQTYRKAIDKYFEDPDNYEFDDTWMEEIRKVQDPERELSFGFFYKEQVY</sequence>
<accession>A0A1G7QAK6</accession>
<dbReference type="RefSeq" id="WP_091233138.1">
    <property type="nucleotide sequence ID" value="NZ_FNBG01000021.1"/>
</dbReference>
<evidence type="ECO:0000313" key="1">
    <source>
        <dbReference type="EMBL" id="SDF94949.1"/>
    </source>
</evidence>
<keyword evidence="1" id="KW-0645">Protease</keyword>
<dbReference type="STRING" id="670482.SAMN04488542_12167"/>
<dbReference type="PANTHER" id="PTHR30217:SF7">
    <property type="entry name" value="TRNA HYDROXYLATION PROTEIN P2"/>
    <property type="match status" value="1"/>
</dbReference>
<dbReference type="PANTHER" id="PTHR30217">
    <property type="entry name" value="PEPTIDASE U32 FAMILY"/>
    <property type="match status" value="1"/>
</dbReference>
<dbReference type="EMBL" id="FNBG01000021">
    <property type="protein sequence ID" value="SDF94949.1"/>
    <property type="molecule type" value="Genomic_DNA"/>
</dbReference>
<dbReference type="InterPro" id="IPR051454">
    <property type="entry name" value="RNA/ubiquinone_mod_enzymes"/>
</dbReference>